<feature type="compositionally biased region" description="Basic and acidic residues" evidence="3">
    <location>
        <begin position="530"/>
        <end position="539"/>
    </location>
</feature>
<feature type="compositionally biased region" description="Low complexity" evidence="3">
    <location>
        <begin position="665"/>
        <end position="680"/>
    </location>
</feature>
<feature type="region of interest" description="Disordered" evidence="3">
    <location>
        <begin position="935"/>
        <end position="969"/>
    </location>
</feature>
<dbReference type="GO" id="GO:0000398">
    <property type="term" value="P:mRNA splicing, via spliceosome"/>
    <property type="evidence" value="ECO:0007669"/>
    <property type="project" value="TreeGrafter"/>
</dbReference>
<feature type="compositionally biased region" description="Polar residues" evidence="3">
    <location>
        <begin position="492"/>
        <end position="507"/>
    </location>
</feature>
<evidence type="ECO:0000313" key="4">
    <source>
        <dbReference type="EMBL" id="CAD7574937.1"/>
    </source>
</evidence>
<feature type="compositionally biased region" description="Low complexity" evidence="3">
    <location>
        <begin position="622"/>
        <end position="633"/>
    </location>
</feature>
<reference evidence="4" key="1">
    <citation type="submission" date="2020-11" db="EMBL/GenBank/DDBJ databases">
        <authorList>
            <person name="Tran Van P."/>
        </authorList>
    </citation>
    <scope>NUCLEOTIDE SEQUENCE</scope>
</reference>
<feature type="compositionally biased region" description="Basic and acidic residues" evidence="3">
    <location>
        <begin position="941"/>
        <end position="969"/>
    </location>
</feature>
<feature type="compositionally biased region" description="Basic and acidic residues" evidence="3">
    <location>
        <begin position="161"/>
        <end position="198"/>
    </location>
</feature>
<accession>A0A7R9J910</accession>
<dbReference type="InterPro" id="IPR051112">
    <property type="entry name" value="CWC26_splicing_factor"/>
</dbReference>
<name>A0A7R9J910_TIMCA</name>
<feature type="compositionally biased region" description="Basic and acidic residues" evidence="3">
    <location>
        <begin position="856"/>
        <end position="886"/>
    </location>
</feature>
<feature type="compositionally biased region" description="Basic and acidic residues" evidence="3">
    <location>
        <begin position="416"/>
        <end position="458"/>
    </location>
</feature>
<feature type="compositionally biased region" description="Basic and acidic residues" evidence="3">
    <location>
        <begin position="821"/>
        <end position="833"/>
    </location>
</feature>
<organism evidence="4">
    <name type="scientific">Timema californicum</name>
    <name type="common">California timema</name>
    <name type="synonym">Walking stick</name>
    <dbReference type="NCBI Taxonomy" id="61474"/>
    <lineage>
        <taxon>Eukaryota</taxon>
        <taxon>Metazoa</taxon>
        <taxon>Ecdysozoa</taxon>
        <taxon>Arthropoda</taxon>
        <taxon>Hexapoda</taxon>
        <taxon>Insecta</taxon>
        <taxon>Pterygota</taxon>
        <taxon>Neoptera</taxon>
        <taxon>Polyneoptera</taxon>
        <taxon>Phasmatodea</taxon>
        <taxon>Timematodea</taxon>
        <taxon>Timematoidea</taxon>
        <taxon>Timematidae</taxon>
        <taxon>Timema</taxon>
    </lineage>
</organism>
<feature type="compositionally biased region" description="Basic residues" evidence="3">
    <location>
        <begin position="704"/>
        <end position="714"/>
    </location>
</feature>
<sequence>MKDIGCNEVDQIELAQNRDKVEIEEVNRHLCGGRVENHLGKATLGSPDRDSNLDLPVLSSRAQHDMRHFKRYHTYSSPMASLVLTDSSTFRFRILDDDLDLDSMRPLDDNELDLYNLDEDAPQIAGIIDERPEELRTIEEFRGSKRWKVVTDDNEDVHVTDIRAEVSSEEIKPSEKRSQQGDSDESPKRRTRDDDLSPPRKRSEKNDSDESPPRKSSKHNLDIPKSKKSKYLRDEVHSRKPRKRYDSDVSPSRNSNRGSDSDESVSRRGDKRNSSSKFSSFSNNARNSRLRGKNKYDSVSSAPRKRADDSDVSPVRRSEGKSDSDHSPNRKPVRENIGSLKQGNRARRKSSSDSNKNASKRKSKKHNDRSSDPDNSPPRKYNSKDSSDESREPDRRTNREVSYDKYNSHERLKKPSRWESNARDQELGSKDKHGESRKELIKERLSRKEDSDKLPTRKLDKHSRKKTTNENSVSRKSRSDSNPSPPPKVNRHQASNRNQVQNTSSDSSPRKKQKYDSINSPPRVSSDLDDVMKRIRQSEFDEGSPEVATYYRHSLKRVKNSEKLEKSSQKHVSREISKSPSKKKSSKGSDSDTSLTTKSRNRDLSDESPPRRGEKHRLQKHNNANRSKNRNSSPQNTSSPRRLKHKDSSDESLHRKSRRNKSKNNKSVNSDSSQSDSDVSLPRKLNKRDLSDVSPPRKPTNIKPQKKVTSRQRLQHPNNSSSSRSSDLKERRPDRYESTITKDSSDKSSNKYVGRRSRSPAPKHNDRHVSHKHAPPSIDSQRDSDNSVSNQIKAPRKKDLVSSSPPRKSSSTKSRAKSGRSKNDKHTHSKSESTDSSDSNSSPPRKRGSTSSSSRDQSKSIRDQGKHSKRDAKMTKTLDGKRAGLQDARELNQEISKFSTHALWWGTEPTIGNCAQYPTSLATFLLQLTDSMSGRGAQAIQRDRRTGKKRDFEEEARQKKEQDAKEQEKKDTYYKWGKGLRAASLGQHVCCVSSLKQVEEQKQNLEHAIKEMSKPLARYADDEDLDKHLRDQEREGDPMLDYIRSKKDEQPQTSKLKYKGSYPPNRFNIPPGHKWDGVDRSCGYEKRWFEQRNANQAKEEEAYKWSTSDM</sequence>
<feature type="compositionally biased region" description="Low complexity" evidence="3">
    <location>
        <begin position="802"/>
        <end position="813"/>
    </location>
</feature>
<evidence type="ECO:0000256" key="3">
    <source>
        <dbReference type="SAM" id="MobiDB-lite"/>
    </source>
</evidence>
<dbReference type="GO" id="GO:0005684">
    <property type="term" value="C:U2-type spliceosomal complex"/>
    <property type="evidence" value="ECO:0007669"/>
    <property type="project" value="TreeGrafter"/>
</dbReference>
<dbReference type="InterPro" id="IPR018609">
    <property type="entry name" value="Bud13"/>
</dbReference>
<feature type="compositionally biased region" description="Basic and acidic residues" evidence="3">
    <location>
        <begin position="726"/>
        <end position="737"/>
    </location>
</feature>
<dbReference type="EMBL" id="OE182783">
    <property type="protein sequence ID" value="CAD7574937.1"/>
    <property type="molecule type" value="Genomic_DNA"/>
</dbReference>
<feature type="region of interest" description="Disordered" evidence="3">
    <location>
        <begin position="161"/>
        <end position="886"/>
    </location>
</feature>
<feature type="compositionally biased region" description="Basic and acidic residues" evidence="3">
    <location>
        <begin position="1029"/>
        <end position="1050"/>
    </location>
</feature>
<dbReference type="AlphaFoldDB" id="A0A7R9J910"/>
<dbReference type="GO" id="GO:0070274">
    <property type="term" value="C:RES complex"/>
    <property type="evidence" value="ECO:0007669"/>
    <property type="project" value="TreeGrafter"/>
</dbReference>
<evidence type="ECO:0000256" key="2">
    <source>
        <dbReference type="ARBA" id="ARBA00014454"/>
    </source>
</evidence>
<dbReference type="Pfam" id="PF09736">
    <property type="entry name" value="Bud13"/>
    <property type="match status" value="1"/>
</dbReference>
<feature type="compositionally biased region" description="Basic and acidic residues" evidence="3">
    <location>
        <begin position="600"/>
        <end position="612"/>
    </location>
</feature>
<feature type="compositionally biased region" description="Basic residues" evidence="3">
    <location>
        <begin position="655"/>
        <end position="664"/>
    </location>
</feature>
<evidence type="ECO:0000256" key="1">
    <source>
        <dbReference type="ARBA" id="ARBA00011069"/>
    </source>
</evidence>
<proteinExistence type="inferred from homology"/>
<dbReference type="GO" id="GO:0003723">
    <property type="term" value="F:RNA binding"/>
    <property type="evidence" value="ECO:0007669"/>
    <property type="project" value="TreeGrafter"/>
</dbReference>
<comment type="similarity">
    <text evidence="1">Belongs to the CWC26 family.</text>
</comment>
<feature type="region of interest" description="Disordered" evidence="3">
    <location>
        <begin position="1029"/>
        <end position="1073"/>
    </location>
</feature>
<feature type="compositionally biased region" description="Basic and acidic residues" evidence="3">
    <location>
        <begin position="305"/>
        <end position="334"/>
    </location>
</feature>
<feature type="compositionally biased region" description="Low complexity" evidence="3">
    <location>
        <begin position="834"/>
        <end position="855"/>
    </location>
</feature>
<feature type="compositionally biased region" description="Basic residues" evidence="3">
    <location>
        <begin position="358"/>
        <end position="367"/>
    </location>
</feature>
<dbReference type="PANTHER" id="PTHR31809:SF0">
    <property type="entry name" value="BUD13 HOMOLOG"/>
    <property type="match status" value="1"/>
</dbReference>
<dbReference type="PANTHER" id="PTHR31809">
    <property type="entry name" value="BUD13 HOMOLOG"/>
    <property type="match status" value="1"/>
</dbReference>
<gene>
    <name evidence="4" type="ORF">TCMB3V08_LOCUS7540</name>
</gene>
<feature type="compositionally biased region" description="Basic and acidic residues" evidence="3">
    <location>
        <begin position="559"/>
        <end position="577"/>
    </location>
</feature>
<protein>
    <recommendedName>
        <fullName evidence="2">BUD13 homolog</fullName>
    </recommendedName>
</protein>
<feature type="compositionally biased region" description="Basic and acidic residues" evidence="3">
    <location>
        <begin position="382"/>
        <end position="410"/>
    </location>
</feature>
<feature type="compositionally biased region" description="Basic and acidic residues" evidence="3">
    <location>
        <begin position="264"/>
        <end position="273"/>
    </location>
</feature>
<feature type="compositionally biased region" description="Polar residues" evidence="3">
    <location>
        <begin position="249"/>
        <end position="258"/>
    </location>
</feature>
<feature type="compositionally biased region" description="Low complexity" evidence="3">
    <location>
        <begin position="275"/>
        <end position="287"/>
    </location>
</feature>
<feature type="compositionally biased region" description="Basic and acidic residues" evidence="3">
    <location>
        <begin position="204"/>
        <end position="238"/>
    </location>
</feature>